<dbReference type="GO" id="GO:0009277">
    <property type="term" value="C:fungal-type cell wall"/>
    <property type="evidence" value="ECO:0007669"/>
    <property type="project" value="InterPro"/>
</dbReference>
<evidence type="ECO:0000313" key="4">
    <source>
        <dbReference type="Proteomes" id="UP001150942"/>
    </source>
</evidence>
<dbReference type="SMART" id="SM00075">
    <property type="entry name" value="HYDRO"/>
    <property type="match status" value="1"/>
</dbReference>
<dbReference type="Proteomes" id="UP001150942">
    <property type="component" value="Unassembled WGS sequence"/>
</dbReference>
<dbReference type="AlphaFoldDB" id="A0A9W9JJ77"/>
<proteinExistence type="inferred from homology"/>
<dbReference type="OrthoDB" id="4225815at2759"/>
<dbReference type="EMBL" id="JAPQKQ010000005">
    <property type="protein sequence ID" value="KAJ5197046.1"/>
    <property type="molecule type" value="Genomic_DNA"/>
</dbReference>
<comment type="caution">
    <text evidence="3">The sequence shown here is derived from an EMBL/GenBank/DDBJ whole genome shotgun (WGS) entry which is preliminary data.</text>
</comment>
<name>A0A9W9JJ77_9EURO</name>
<dbReference type="GO" id="GO:0005199">
    <property type="term" value="F:structural constituent of cell wall"/>
    <property type="evidence" value="ECO:0007669"/>
    <property type="project" value="InterPro"/>
</dbReference>
<keyword evidence="2" id="KW-0134">Cell wall</keyword>
<evidence type="ECO:0000256" key="1">
    <source>
        <dbReference type="ARBA" id="ARBA00023157"/>
    </source>
</evidence>
<comment type="similarity">
    <text evidence="2">Belongs to the fungal hydrophobin family.</text>
</comment>
<reference evidence="3" key="2">
    <citation type="journal article" date="2023" name="IMA Fungus">
        <title>Comparative genomic study of the Penicillium genus elucidates a diverse pangenome and 15 lateral gene transfer events.</title>
        <authorList>
            <person name="Petersen C."/>
            <person name="Sorensen T."/>
            <person name="Nielsen M.R."/>
            <person name="Sondergaard T.E."/>
            <person name="Sorensen J.L."/>
            <person name="Fitzpatrick D.A."/>
            <person name="Frisvad J.C."/>
            <person name="Nielsen K.L."/>
        </authorList>
    </citation>
    <scope>NUCLEOTIDE SEQUENCE</scope>
    <source>
        <strain evidence="3">IBT 20477</strain>
    </source>
</reference>
<feature type="chain" id="PRO_5041018756" description="Hydrophobin" evidence="2">
    <location>
        <begin position="24"/>
        <end position="147"/>
    </location>
</feature>
<keyword evidence="1 2" id="KW-1015">Disulfide bond</keyword>
<reference evidence="3" key="1">
    <citation type="submission" date="2022-11" db="EMBL/GenBank/DDBJ databases">
        <authorList>
            <person name="Petersen C."/>
        </authorList>
    </citation>
    <scope>NUCLEOTIDE SEQUENCE</scope>
    <source>
        <strain evidence="3">IBT 20477</strain>
    </source>
</reference>
<protein>
    <recommendedName>
        <fullName evidence="2">Hydrophobin</fullName>
    </recommendedName>
</protein>
<keyword evidence="4" id="KW-1185">Reference proteome</keyword>
<evidence type="ECO:0000256" key="2">
    <source>
        <dbReference type="RuleBase" id="RU365009"/>
    </source>
</evidence>
<dbReference type="InterPro" id="IPR001338">
    <property type="entry name" value="Class_I_Hydrophobin"/>
</dbReference>
<dbReference type="Pfam" id="PF01185">
    <property type="entry name" value="Hydrophobin"/>
    <property type="match status" value="1"/>
</dbReference>
<organism evidence="3 4">
    <name type="scientific">Penicillium cf. viridicatum</name>
    <dbReference type="NCBI Taxonomy" id="2972119"/>
    <lineage>
        <taxon>Eukaryota</taxon>
        <taxon>Fungi</taxon>
        <taxon>Dikarya</taxon>
        <taxon>Ascomycota</taxon>
        <taxon>Pezizomycotina</taxon>
        <taxon>Eurotiomycetes</taxon>
        <taxon>Eurotiomycetidae</taxon>
        <taxon>Eurotiales</taxon>
        <taxon>Aspergillaceae</taxon>
        <taxon>Penicillium</taxon>
    </lineage>
</organism>
<keyword evidence="2" id="KW-0964">Secreted</keyword>
<sequence length="147" mass="15014">MKIFATVLVFAVTAIAMSHSGDGVRFPVDHNTTIQQAQAKCGNDANVSCCNKATYTHDITSANTGPLPGVVQTALGGGPGSDGLGLFRQCNDVSTQVPVLNIVGGSIDQPVEQKCKQNIACCQLSPSQDNGNSVGAVVPCVALGSLI</sequence>
<gene>
    <name evidence="3" type="ORF">N7449_007525</name>
</gene>
<keyword evidence="2" id="KW-0732">Signal</keyword>
<evidence type="ECO:0000313" key="3">
    <source>
        <dbReference type="EMBL" id="KAJ5197046.1"/>
    </source>
</evidence>
<comment type="subcellular location">
    <subcellularLocation>
        <location evidence="2">Secreted</location>
        <location evidence="2">Cell wall</location>
    </subcellularLocation>
</comment>
<feature type="signal peptide" evidence="2">
    <location>
        <begin position="1"/>
        <end position="23"/>
    </location>
</feature>
<accession>A0A9W9JJ77</accession>